<feature type="region of interest" description="Disordered" evidence="1">
    <location>
        <begin position="143"/>
        <end position="188"/>
    </location>
</feature>
<accession>A0A2D2W4G6</accession>
<feature type="compositionally biased region" description="Basic and acidic residues" evidence="1">
    <location>
        <begin position="170"/>
        <end position="180"/>
    </location>
</feature>
<gene>
    <name evidence="2" type="ORF">SEA_PATIO_2</name>
</gene>
<dbReference type="EMBL" id="MF919542">
    <property type="protein sequence ID" value="ATS93084.1"/>
    <property type="molecule type" value="Genomic_DNA"/>
</dbReference>
<evidence type="ECO:0008006" key="4">
    <source>
        <dbReference type="Google" id="ProtNLM"/>
    </source>
</evidence>
<protein>
    <recommendedName>
        <fullName evidence="4">Terminase small subunit</fullName>
    </recommendedName>
</protein>
<dbReference type="Pfam" id="PF25673">
    <property type="entry name" value="Terminase_7"/>
    <property type="match status" value="1"/>
</dbReference>
<name>A0A2D2W4G6_9CAUD</name>
<dbReference type="InterPro" id="IPR057972">
    <property type="entry name" value="Terminase_7"/>
</dbReference>
<evidence type="ECO:0000313" key="3">
    <source>
        <dbReference type="Proteomes" id="UP000240586"/>
    </source>
</evidence>
<proteinExistence type="predicted"/>
<reference evidence="2 3" key="1">
    <citation type="submission" date="2017-09" db="EMBL/GenBank/DDBJ databases">
        <authorList>
            <person name="Choi Z."/>
            <person name="Grubb S."/>
            <person name="Kuchan S."/>
            <person name="Pennathur K."/>
            <person name="Roskowski K."/>
            <person name="Garlena R.A."/>
            <person name="Russell D.A."/>
            <person name="Pope W.H."/>
            <person name="Jacobs-Sera D."/>
            <person name="Hatfull G.F."/>
        </authorList>
    </citation>
    <scope>NUCLEOTIDE SEQUENCE [LARGE SCALE GENOMIC DNA]</scope>
</reference>
<feature type="compositionally biased region" description="Basic and acidic residues" evidence="1">
    <location>
        <begin position="143"/>
        <end position="152"/>
    </location>
</feature>
<evidence type="ECO:0000256" key="1">
    <source>
        <dbReference type="SAM" id="MobiDB-lite"/>
    </source>
</evidence>
<feature type="region of interest" description="Disordered" evidence="1">
    <location>
        <begin position="1"/>
        <end position="20"/>
    </location>
</feature>
<organism evidence="2 3">
    <name type="scientific">Gordonia phage Patio</name>
    <dbReference type="NCBI Taxonomy" id="2041515"/>
    <lineage>
        <taxon>Viruses</taxon>
        <taxon>Duplodnaviria</taxon>
        <taxon>Heunggongvirae</taxon>
        <taxon>Uroviricota</taxon>
        <taxon>Caudoviricetes</taxon>
        <taxon>Zierdtviridae</taxon>
        <taxon>Emilbogenvirinae</taxon>
        <taxon>Skysandvirus</taxon>
        <taxon>Skysandvirus patio</taxon>
    </lineage>
</organism>
<dbReference type="Proteomes" id="UP000240586">
    <property type="component" value="Segment"/>
</dbReference>
<evidence type="ECO:0000313" key="2">
    <source>
        <dbReference type="EMBL" id="ATS93084.1"/>
    </source>
</evidence>
<sequence>MPGPAPKPLGTTQRKKAGTSKAVLSTVVDHDIPTLPPAEEWLRTSEELVVAAMADVPPDELAHDWPEPVKRWWNDIWSSPMSNEFVHSDIHGLYLACFYMAQVLNPALKMSDRISASKAYETQVRNFGLNPMSRRTLQWEIERSEEAKAKGEARRKREANGAPAAAPSRPDPRRRDESGEHNPFTVVS</sequence>
<keyword evidence="3" id="KW-1185">Reference proteome</keyword>